<evidence type="ECO:0000256" key="9">
    <source>
        <dbReference type="ARBA" id="ARBA00022833"/>
    </source>
</evidence>
<dbReference type="CDD" id="cd20335">
    <property type="entry name" value="BRcat_RBR"/>
    <property type="match status" value="1"/>
</dbReference>
<dbReference type="PROSITE" id="PS00518">
    <property type="entry name" value="ZF_RING_1"/>
    <property type="match status" value="1"/>
</dbReference>
<keyword evidence="4" id="KW-0808">Transferase</keyword>
<evidence type="ECO:0000256" key="4">
    <source>
        <dbReference type="ARBA" id="ARBA00022679"/>
    </source>
</evidence>
<evidence type="ECO:0000256" key="8">
    <source>
        <dbReference type="ARBA" id="ARBA00022786"/>
    </source>
</evidence>
<dbReference type="InterPro" id="IPR013087">
    <property type="entry name" value="Znf_C2H2_type"/>
</dbReference>
<evidence type="ECO:0000256" key="1">
    <source>
        <dbReference type="ARBA" id="ARBA00001798"/>
    </source>
</evidence>
<dbReference type="EC" id="2.3.2.31" evidence="3"/>
<dbReference type="HOGENOM" id="CLU_004235_1_0_1"/>
<dbReference type="eggNOG" id="KOG1812">
    <property type="taxonomic scope" value="Eukaryota"/>
</dbReference>
<accession>A0A010RTX3</accession>
<dbReference type="InterPro" id="IPR017907">
    <property type="entry name" value="Znf_RING_CS"/>
</dbReference>
<dbReference type="InterPro" id="IPR013083">
    <property type="entry name" value="Znf_RING/FYVE/PHD"/>
</dbReference>
<dbReference type="AlphaFoldDB" id="A0A010RTX3"/>
<dbReference type="PANTHER" id="PTHR22770">
    <property type="entry name" value="UBIQUITIN CONJUGATING ENZYME 7 INTERACTING PROTEIN-RELATED"/>
    <property type="match status" value="1"/>
</dbReference>
<dbReference type="KEGG" id="cfj:CFIO01_05324"/>
<comment type="catalytic activity">
    <reaction evidence="1">
        <text>[E2 ubiquitin-conjugating enzyme]-S-ubiquitinyl-L-cysteine + [acceptor protein]-L-lysine = [E2 ubiquitin-conjugating enzyme]-L-cysteine + [acceptor protein]-N(6)-ubiquitinyl-L-lysine.</text>
        <dbReference type="EC" id="2.3.2.31"/>
    </reaction>
</comment>
<dbReference type="InterPro" id="IPR051628">
    <property type="entry name" value="LUBAC_E3_Ligases"/>
</dbReference>
<keyword evidence="12" id="KW-1185">Reference proteome</keyword>
<dbReference type="STRING" id="1445577.A0A010RTX3"/>
<evidence type="ECO:0000256" key="3">
    <source>
        <dbReference type="ARBA" id="ARBA00012251"/>
    </source>
</evidence>
<dbReference type="InterPro" id="IPR002867">
    <property type="entry name" value="IBR_dom"/>
</dbReference>
<keyword evidence="6" id="KW-0677">Repeat</keyword>
<protein>
    <recommendedName>
        <fullName evidence="3">RBR-type E3 ubiquitin transferase</fullName>
        <ecNumber evidence="3">2.3.2.31</ecNumber>
    </recommendedName>
</protein>
<evidence type="ECO:0000256" key="6">
    <source>
        <dbReference type="ARBA" id="ARBA00022737"/>
    </source>
</evidence>
<keyword evidence="7" id="KW-0863">Zinc-finger</keyword>
<gene>
    <name evidence="11" type="ORF">CFIO01_05324</name>
</gene>
<dbReference type="GO" id="GO:0061630">
    <property type="term" value="F:ubiquitin protein ligase activity"/>
    <property type="evidence" value="ECO:0007669"/>
    <property type="project" value="UniProtKB-EC"/>
</dbReference>
<dbReference type="GO" id="GO:0097039">
    <property type="term" value="P:protein linear polyubiquitination"/>
    <property type="evidence" value="ECO:0007669"/>
    <property type="project" value="TreeGrafter"/>
</dbReference>
<feature type="domain" description="RING-type" evidence="10">
    <location>
        <begin position="311"/>
        <end position="522"/>
    </location>
</feature>
<keyword evidence="5" id="KW-0479">Metal-binding</keyword>
<evidence type="ECO:0000256" key="7">
    <source>
        <dbReference type="ARBA" id="ARBA00022771"/>
    </source>
</evidence>
<evidence type="ECO:0000256" key="5">
    <source>
        <dbReference type="ARBA" id="ARBA00022723"/>
    </source>
</evidence>
<dbReference type="InterPro" id="IPR044066">
    <property type="entry name" value="TRIAD_supradom"/>
</dbReference>
<dbReference type="Proteomes" id="UP000020467">
    <property type="component" value="Unassembled WGS sequence"/>
</dbReference>
<dbReference type="OrthoDB" id="10009520at2759"/>
<dbReference type="Gene3D" id="1.20.120.1750">
    <property type="match status" value="1"/>
</dbReference>
<dbReference type="InterPro" id="IPR054694">
    <property type="entry name" value="Parkin-like_IBR"/>
</dbReference>
<evidence type="ECO:0000256" key="2">
    <source>
        <dbReference type="ARBA" id="ARBA00004906"/>
    </source>
</evidence>
<dbReference type="GO" id="GO:0008270">
    <property type="term" value="F:zinc ion binding"/>
    <property type="evidence" value="ECO:0007669"/>
    <property type="project" value="UniProtKB-KW"/>
</dbReference>
<dbReference type="PANTHER" id="PTHR22770:SF13">
    <property type="entry name" value="RING-TYPE DOMAIN-CONTAINING PROTEIN"/>
    <property type="match status" value="1"/>
</dbReference>
<proteinExistence type="predicted"/>
<dbReference type="SMART" id="SM00647">
    <property type="entry name" value="IBR"/>
    <property type="match status" value="2"/>
</dbReference>
<keyword evidence="8" id="KW-0833">Ubl conjugation pathway</keyword>
<dbReference type="GO" id="GO:0043130">
    <property type="term" value="F:ubiquitin binding"/>
    <property type="evidence" value="ECO:0007669"/>
    <property type="project" value="TreeGrafter"/>
</dbReference>
<name>A0A010RTX3_9PEZI</name>
<dbReference type="SUPFAM" id="SSF57850">
    <property type="entry name" value="RING/U-box"/>
    <property type="match status" value="2"/>
</dbReference>
<comment type="pathway">
    <text evidence="2">Protein modification; protein ubiquitination.</text>
</comment>
<dbReference type="GO" id="GO:0000151">
    <property type="term" value="C:ubiquitin ligase complex"/>
    <property type="evidence" value="ECO:0007669"/>
    <property type="project" value="TreeGrafter"/>
</dbReference>
<dbReference type="Pfam" id="PF22605">
    <property type="entry name" value="IBR_2"/>
    <property type="match status" value="1"/>
</dbReference>
<evidence type="ECO:0000313" key="11">
    <source>
        <dbReference type="EMBL" id="EXF75728.1"/>
    </source>
</evidence>
<reference evidence="11 12" key="1">
    <citation type="submission" date="2014-02" db="EMBL/GenBank/DDBJ databases">
        <title>The genome sequence of Colletotrichum fioriniae PJ7.</title>
        <authorList>
            <person name="Baroncelli R."/>
            <person name="Thon M.R."/>
        </authorList>
    </citation>
    <scope>NUCLEOTIDE SEQUENCE [LARGE SCALE GENOMIC DNA]</scope>
    <source>
        <strain evidence="11 12">PJ7</strain>
    </source>
</reference>
<dbReference type="PROSITE" id="PS00028">
    <property type="entry name" value="ZINC_FINGER_C2H2_1"/>
    <property type="match status" value="1"/>
</dbReference>
<dbReference type="PROSITE" id="PS51873">
    <property type="entry name" value="TRIAD"/>
    <property type="match status" value="1"/>
</dbReference>
<organism evidence="11 12">
    <name type="scientific">Colletotrichum fioriniae PJ7</name>
    <dbReference type="NCBI Taxonomy" id="1445577"/>
    <lineage>
        <taxon>Eukaryota</taxon>
        <taxon>Fungi</taxon>
        <taxon>Dikarya</taxon>
        <taxon>Ascomycota</taxon>
        <taxon>Pezizomycotina</taxon>
        <taxon>Sordariomycetes</taxon>
        <taxon>Hypocreomycetidae</taxon>
        <taxon>Glomerellales</taxon>
        <taxon>Glomerellaceae</taxon>
        <taxon>Colletotrichum</taxon>
        <taxon>Colletotrichum acutatum species complex</taxon>
    </lineage>
</organism>
<sequence length="528" mass="58338">MSSSTQSTVSPIMASEQLVKKMLGADVTFGPGLEVKDIVIPPTTLSESIPYLTSFHEHRYSSVMLANIVRLHWRNPTATAMLTYRDASKCREVARRFNDGEAGVCGKYVQATFLTGQRGPQVQLTRLPLKATKSDITHGLPASLYPSRTFIGGSNAKLASAAQLQAIKDLISTYGTFVVEDLVRDHGDESSVKLVCDDESDARRVVKELNNTVQKSAGINQLFAEICFNLEYRFSAKWLNHLKKTFILQTTDAMSDNIDGEIASIRYTSANKESILFKRDSMDLVLRGYMDSYGDGCESNDFAEGRMRDCTKRECSICFCPPEQTVRTSCGHIYCAGCYEHTVLSNAKSPSQNGIKCFGDSGKCGMPITLQELDSNLGYKGVDKLIERSLSSYLQANTATYHCCPTPGCEQLYKVTPMAADNKGTIQRCVGCLEILCTSCHMPHDDNVTCDKAEDHVNAELMKGLNIKPCPKCKTPVDRYEGCNHLECKCGAHVCWHCMAVFDNSGECYKHMTDAHNSIYAGQPLYDA</sequence>
<evidence type="ECO:0000313" key="12">
    <source>
        <dbReference type="Proteomes" id="UP000020467"/>
    </source>
</evidence>
<dbReference type="EMBL" id="JARH01000888">
    <property type="protein sequence ID" value="EXF75728.1"/>
    <property type="molecule type" value="Genomic_DNA"/>
</dbReference>
<evidence type="ECO:0000259" key="10">
    <source>
        <dbReference type="PROSITE" id="PS51873"/>
    </source>
</evidence>
<keyword evidence="9" id="KW-0862">Zinc</keyword>
<dbReference type="Pfam" id="PF01485">
    <property type="entry name" value="IBR"/>
    <property type="match status" value="1"/>
</dbReference>
<dbReference type="Gene3D" id="3.30.40.10">
    <property type="entry name" value="Zinc/RING finger domain, C3HC4 (zinc finger)"/>
    <property type="match status" value="1"/>
</dbReference>
<dbReference type="GO" id="GO:0043161">
    <property type="term" value="P:proteasome-mediated ubiquitin-dependent protein catabolic process"/>
    <property type="evidence" value="ECO:0007669"/>
    <property type="project" value="TreeGrafter"/>
</dbReference>
<comment type="caution">
    <text evidence="11">The sequence shown here is derived from an EMBL/GenBank/DDBJ whole genome shotgun (WGS) entry which is preliminary data.</text>
</comment>